<feature type="repeat" description="LDL-receptor class B" evidence="1">
    <location>
        <begin position="104"/>
        <end position="151"/>
    </location>
</feature>
<sequence>RILNKINLKYTTFCKGIYLICPILIIGKYDGCIFTSDFLIMQCEIPGLVQPEGIAVDTVHRKLFWVDSGKDRIETSDLDGRNRKVVIDSDLVNPRAIVMDAKSGTLYWTDWNRDAPKIESSSLKGHKRKVLVDVFQDALNYPFSLAIYDSHFYYTDWERDGIVVIDQSTGKNTASLPIQQSHLYGTTLIPSQCL</sequence>
<dbReference type="SUPFAM" id="SSF63825">
    <property type="entry name" value="YWTD domain"/>
    <property type="match status" value="1"/>
</dbReference>
<feature type="repeat" description="LDL-receptor class B" evidence="1">
    <location>
        <begin position="61"/>
        <end position="103"/>
    </location>
</feature>
<dbReference type="Pfam" id="PF00058">
    <property type="entry name" value="Ldl_recept_b"/>
    <property type="match status" value="2"/>
</dbReference>
<dbReference type="Proteomes" id="UP000694427">
    <property type="component" value="Unplaced"/>
</dbReference>
<name>A0A8C1GLZ9_CYPCA</name>
<evidence type="ECO:0000313" key="2">
    <source>
        <dbReference type="Ensembl" id="ENSCCRP00010009091.1"/>
    </source>
</evidence>
<accession>A0A8C1GLZ9</accession>
<dbReference type="PANTHER" id="PTHR46513:SF6">
    <property type="entry name" value="NIDOGEN-1"/>
    <property type="match status" value="1"/>
</dbReference>
<dbReference type="GO" id="GO:0005886">
    <property type="term" value="C:plasma membrane"/>
    <property type="evidence" value="ECO:0007669"/>
    <property type="project" value="TreeGrafter"/>
</dbReference>
<organism evidence="2 3">
    <name type="scientific">Cyprinus carpio</name>
    <name type="common">Common carp</name>
    <dbReference type="NCBI Taxonomy" id="7962"/>
    <lineage>
        <taxon>Eukaryota</taxon>
        <taxon>Metazoa</taxon>
        <taxon>Chordata</taxon>
        <taxon>Craniata</taxon>
        <taxon>Vertebrata</taxon>
        <taxon>Euteleostomi</taxon>
        <taxon>Actinopterygii</taxon>
        <taxon>Neopterygii</taxon>
        <taxon>Teleostei</taxon>
        <taxon>Ostariophysi</taxon>
        <taxon>Cypriniformes</taxon>
        <taxon>Cyprinidae</taxon>
        <taxon>Cyprininae</taxon>
        <taxon>Cyprinus</taxon>
    </lineage>
</organism>
<dbReference type="PANTHER" id="PTHR46513">
    <property type="entry name" value="VITELLOGENIN RECEPTOR-LIKE PROTEIN-RELATED-RELATED"/>
    <property type="match status" value="1"/>
</dbReference>
<dbReference type="GO" id="GO:0042813">
    <property type="term" value="F:Wnt receptor activity"/>
    <property type="evidence" value="ECO:0007669"/>
    <property type="project" value="TreeGrafter"/>
</dbReference>
<reference evidence="2" key="2">
    <citation type="submission" date="2025-09" db="UniProtKB">
        <authorList>
            <consortium name="Ensembl"/>
        </authorList>
    </citation>
    <scope>IDENTIFICATION</scope>
</reference>
<dbReference type="InterPro" id="IPR011042">
    <property type="entry name" value="6-blade_b-propeller_TolB-like"/>
</dbReference>
<dbReference type="Ensembl" id="ENSCCRT00010009894.1">
    <property type="protein sequence ID" value="ENSCCRP00010009091.1"/>
    <property type="gene ID" value="ENSCCRG00010003881.1"/>
</dbReference>
<evidence type="ECO:0000313" key="3">
    <source>
        <dbReference type="Proteomes" id="UP000694427"/>
    </source>
</evidence>
<dbReference type="AlphaFoldDB" id="A0A8C1GLZ9"/>
<proteinExistence type="predicted"/>
<dbReference type="GO" id="GO:0017147">
    <property type="term" value="F:Wnt-protein binding"/>
    <property type="evidence" value="ECO:0007669"/>
    <property type="project" value="TreeGrafter"/>
</dbReference>
<dbReference type="PROSITE" id="PS51120">
    <property type="entry name" value="LDLRB"/>
    <property type="match status" value="2"/>
</dbReference>
<evidence type="ECO:0000256" key="1">
    <source>
        <dbReference type="PROSITE-ProRule" id="PRU00461"/>
    </source>
</evidence>
<protein>
    <submittedName>
        <fullName evidence="2">Uncharacterized protein</fullName>
    </submittedName>
</protein>
<dbReference type="InterPro" id="IPR000033">
    <property type="entry name" value="LDLR_classB_rpt"/>
</dbReference>
<dbReference type="SMART" id="SM00135">
    <property type="entry name" value="LY"/>
    <property type="match status" value="3"/>
</dbReference>
<reference evidence="2" key="1">
    <citation type="submission" date="2025-08" db="UniProtKB">
        <authorList>
            <consortium name="Ensembl"/>
        </authorList>
    </citation>
    <scope>IDENTIFICATION</scope>
</reference>
<dbReference type="InterPro" id="IPR050778">
    <property type="entry name" value="Cueball_EGF_LRP_Nidogen"/>
</dbReference>
<dbReference type="Gene3D" id="2.120.10.30">
    <property type="entry name" value="TolB, C-terminal domain"/>
    <property type="match status" value="1"/>
</dbReference>
<dbReference type="GO" id="GO:0060070">
    <property type="term" value="P:canonical Wnt signaling pathway"/>
    <property type="evidence" value="ECO:0007669"/>
    <property type="project" value="TreeGrafter"/>
</dbReference>
<keyword evidence="3" id="KW-1185">Reference proteome</keyword>